<dbReference type="OrthoDB" id="2013972at2759"/>
<organism evidence="2 3">
    <name type="scientific">Coccidioides immitis RMSCC 2394</name>
    <dbReference type="NCBI Taxonomy" id="404692"/>
    <lineage>
        <taxon>Eukaryota</taxon>
        <taxon>Fungi</taxon>
        <taxon>Dikarya</taxon>
        <taxon>Ascomycota</taxon>
        <taxon>Pezizomycotina</taxon>
        <taxon>Eurotiomycetes</taxon>
        <taxon>Eurotiomycetidae</taxon>
        <taxon>Onygenales</taxon>
        <taxon>Onygenaceae</taxon>
        <taxon>Coccidioides</taxon>
    </lineage>
</organism>
<dbReference type="PANTHER" id="PTHR43591:SF10">
    <property type="entry name" value="ABC TRANSMEMBRANE TYPE-1 DOMAIN-CONTAINING PROTEIN-RELATED"/>
    <property type="match status" value="1"/>
</dbReference>
<dbReference type="Proteomes" id="UP000054565">
    <property type="component" value="Unassembled WGS sequence"/>
</dbReference>
<keyword evidence="2" id="KW-0808">Transferase</keyword>
<dbReference type="InterPro" id="IPR029063">
    <property type="entry name" value="SAM-dependent_MTases_sf"/>
</dbReference>
<proteinExistence type="predicted"/>
<dbReference type="GO" id="GO:0032259">
    <property type="term" value="P:methylation"/>
    <property type="evidence" value="ECO:0007669"/>
    <property type="project" value="UniProtKB-KW"/>
</dbReference>
<dbReference type="GO" id="GO:0008168">
    <property type="term" value="F:methyltransferase activity"/>
    <property type="evidence" value="ECO:0007669"/>
    <property type="project" value="UniProtKB-KW"/>
</dbReference>
<evidence type="ECO:0000313" key="2">
    <source>
        <dbReference type="EMBL" id="KMP06456.1"/>
    </source>
</evidence>
<accession>A0A0J6YCJ7</accession>
<dbReference type="SUPFAM" id="SSF53335">
    <property type="entry name" value="S-adenosyl-L-methionine-dependent methyltransferases"/>
    <property type="match status" value="1"/>
</dbReference>
<name>A0A0J6YCJ7_COCIT</name>
<keyword evidence="2" id="KW-0489">Methyltransferase</keyword>
<reference evidence="3" key="1">
    <citation type="journal article" date="2010" name="Genome Res.">
        <title>Population genomic sequencing of Coccidioides fungi reveals recent hybridization and transposon control.</title>
        <authorList>
            <person name="Neafsey D.E."/>
            <person name="Barker B.M."/>
            <person name="Sharpton T.J."/>
            <person name="Stajich J.E."/>
            <person name="Park D.J."/>
            <person name="Whiston E."/>
            <person name="Hung C.-Y."/>
            <person name="McMahan C."/>
            <person name="White J."/>
            <person name="Sykes S."/>
            <person name="Heiman D."/>
            <person name="Young S."/>
            <person name="Zeng Q."/>
            <person name="Abouelleil A."/>
            <person name="Aftuck L."/>
            <person name="Bessette D."/>
            <person name="Brown A."/>
            <person name="FitzGerald M."/>
            <person name="Lui A."/>
            <person name="Macdonald J.P."/>
            <person name="Priest M."/>
            <person name="Orbach M.J."/>
            <person name="Galgiani J.N."/>
            <person name="Kirkland T.N."/>
            <person name="Cole G.T."/>
            <person name="Birren B.W."/>
            <person name="Henn M.R."/>
            <person name="Taylor J.W."/>
            <person name="Rounsley S.D."/>
        </authorList>
    </citation>
    <scope>NUCLEOTIDE SEQUENCE [LARGE SCALE GENOMIC DNA]</scope>
    <source>
        <strain evidence="3">RMSCC 2394</strain>
    </source>
</reference>
<dbReference type="PANTHER" id="PTHR43591">
    <property type="entry name" value="METHYLTRANSFERASE"/>
    <property type="match status" value="1"/>
</dbReference>
<sequence>MTSNPEKSSGAPNPPNQASPEPASAPNNPEEHQPLEVDDITSDTDSTFSDRSSTAQSASITSSILNYEYSNGRRYHGYQRGSYVLPNDEKEQDRLDLLHHIFLLLLDGKLIRAPIGSDPQRVLDVGTGTGLWAIDFADEYPSAQIVGTDLSPIQPSWIPPNVKFYVDDAENEWVYGPDEAFDFIYSRNMAGGIKDWDRYIGQAFQHTKPGGWLELIEFEALVTSDDDSKNRVPYVDQFQTKCNEAAAKFGKKIDQAPNHKQRVINAGYVDVRSDVFKVPIGTWPKDKKLKEVGRYFVEHMMMGVEAYSLGFLGKVLGWSKDECRVLISKTNAELRDRKNNLYVRLHIVYGRKPSA</sequence>
<evidence type="ECO:0000313" key="3">
    <source>
        <dbReference type="Proteomes" id="UP000054565"/>
    </source>
</evidence>
<dbReference type="Pfam" id="PF13489">
    <property type="entry name" value="Methyltransf_23"/>
    <property type="match status" value="1"/>
</dbReference>
<gene>
    <name evidence="2" type="ORF">CIRG_06137</name>
</gene>
<dbReference type="CDD" id="cd02440">
    <property type="entry name" value="AdoMet_MTases"/>
    <property type="match status" value="1"/>
</dbReference>
<dbReference type="EMBL" id="DS028096">
    <property type="protein sequence ID" value="KMP06456.1"/>
    <property type="molecule type" value="Genomic_DNA"/>
</dbReference>
<protein>
    <submittedName>
        <fullName evidence="2">Methyltransferase</fullName>
    </submittedName>
</protein>
<feature type="compositionally biased region" description="Low complexity" evidence="1">
    <location>
        <begin position="43"/>
        <end position="55"/>
    </location>
</feature>
<dbReference type="STRING" id="404692.A0A0J6YCJ7"/>
<feature type="compositionally biased region" description="Low complexity" evidence="1">
    <location>
        <begin position="18"/>
        <end position="28"/>
    </location>
</feature>
<feature type="region of interest" description="Disordered" evidence="1">
    <location>
        <begin position="1"/>
        <end position="55"/>
    </location>
</feature>
<dbReference type="Gene3D" id="3.40.50.150">
    <property type="entry name" value="Vaccinia Virus protein VP39"/>
    <property type="match status" value="1"/>
</dbReference>
<dbReference type="AlphaFoldDB" id="A0A0J6YCJ7"/>
<evidence type="ECO:0000256" key="1">
    <source>
        <dbReference type="SAM" id="MobiDB-lite"/>
    </source>
</evidence>